<feature type="domain" description="HTH deoR-type" evidence="7">
    <location>
        <begin position="3"/>
        <end position="58"/>
    </location>
</feature>
<comment type="caution">
    <text evidence="8">The sequence shown here is derived from an EMBL/GenBank/DDBJ whole genome shotgun (WGS) entry which is preliminary data.</text>
</comment>
<dbReference type="OrthoDB" id="9797223at2"/>
<comment type="function">
    <text evidence="6">Repressor of the lactose catabolism operon. Galactose-6-phosphate is the inducer.</text>
</comment>
<dbReference type="RefSeq" id="WP_037326383.1">
    <property type="nucleotide sequence ID" value="NZ_JRMW01000019.1"/>
</dbReference>
<dbReference type="Gene3D" id="1.10.10.10">
    <property type="entry name" value="Winged helix-like DNA-binding domain superfamily/Winged helix DNA-binding domain"/>
    <property type="match status" value="1"/>
</dbReference>
<sequence length="249" mass="28785">MLKEERQKIILDKLKENNIIQVSQMTDLLDVTDMTIRRDLKELEDRNLLVRIHGGASKIEKARPREFSNEEKRLKNRELKLEIAKKIGELLLPEQNIYLGAGTTIEYVSEFLGEKKLNIFTNSLYLFRKLVFLDNVNIKLIGGEFRKVTGAFVGALSLDLVSKMRFNQAFIGVNGINKGKAYTYSPEEGILQKMILDNSFDRYLVADSSKLGYEDLYHFYNIEDARFITDSKISPDQSSEIEKYTEIIR</sequence>
<gene>
    <name evidence="8" type="ORF">HMPREF1630_01450</name>
</gene>
<dbReference type="Pfam" id="PF08220">
    <property type="entry name" value="HTH_DeoR"/>
    <property type="match status" value="1"/>
</dbReference>
<protein>
    <recommendedName>
        <fullName evidence="1">Lactose phosphotransferase system repressor</fullName>
    </recommendedName>
</protein>
<keyword evidence="5" id="KW-0804">Transcription</keyword>
<dbReference type="AlphaFoldDB" id="A0A095X4R3"/>
<organism evidence="8 9">
    <name type="scientific">Anaerococcus lactolyticus S7-1-13</name>
    <dbReference type="NCBI Taxonomy" id="1284686"/>
    <lineage>
        <taxon>Bacteria</taxon>
        <taxon>Bacillati</taxon>
        <taxon>Bacillota</taxon>
        <taxon>Tissierellia</taxon>
        <taxon>Tissierellales</taxon>
        <taxon>Peptoniphilaceae</taxon>
        <taxon>Anaerococcus</taxon>
    </lineage>
</organism>
<dbReference type="PANTHER" id="PTHR30363">
    <property type="entry name" value="HTH-TYPE TRANSCRIPTIONAL REGULATOR SRLR-RELATED"/>
    <property type="match status" value="1"/>
</dbReference>
<dbReference type="eggNOG" id="COG1349">
    <property type="taxonomic scope" value="Bacteria"/>
</dbReference>
<keyword evidence="3" id="KW-0805">Transcription regulation</keyword>
<dbReference type="InterPro" id="IPR036390">
    <property type="entry name" value="WH_DNA-bd_sf"/>
</dbReference>
<accession>A0A095X4R3</accession>
<dbReference type="Gene3D" id="3.40.50.1360">
    <property type="match status" value="1"/>
</dbReference>
<dbReference type="InterPro" id="IPR037171">
    <property type="entry name" value="NagB/RpiA_transferase-like"/>
</dbReference>
<evidence type="ECO:0000256" key="6">
    <source>
        <dbReference type="ARBA" id="ARBA00024937"/>
    </source>
</evidence>
<evidence type="ECO:0000256" key="3">
    <source>
        <dbReference type="ARBA" id="ARBA00023015"/>
    </source>
</evidence>
<evidence type="ECO:0000259" key="7">
    <source>
        <dbReference type="PROSITE" id="PS51000"/>
    </source>
</evidence>
<dbReference type="InterPro" id="IPR014036">
    <property type="entry name" value="DeoR-like_C"/>
</dbReference>
<dbReference type="PRINTS" id="PR00037">
    <property type="entry name" value="HTHLACR"/>
</dbReference>
<dbReference type="SMART" id="SM00420">
    <property type="entry name" value="HTH_DEOR"/>
    <property type="match status" value="1"/>
</dbReference>
<proteinExistence type="predicted"/>
<reference evidence="8 9" key="1">
    <citation type="submission" date="2014-07" db="EMBL/GenBank/DDBJ databases">
        <authorList>
            <person name="McCorrison J."/>
            <person name="Sanka R."/>
            <person name="Torralba M."/>
            <person name="Gillis M."/>
            <person name="Haft D.H."/>
            <person name="Methe B."/>
            <person name="Sutton G."/>
            <person name="Nelson K.E."/>
        </authorList>
    </citation>
    <scope>NUCLEOTIDE SEQUENCE [LARGE SCALE GENOMIC DNA]</scope>
    <source>
        <strain evidence="8 9">S7-1-13</strain>
    </source>
</reference>
<dbReference type="GO" id="GO:0003700">
    <property type="term" value="F:DNA-binding transcription factor activity"/>
    <property type="evidence" value="ECO:0007669"/>
    <property type="project" value="InterPro"/>
</dbReference>
<evidence type="ECO:0000256" key="5">
    <source>
        <dbReference type="ARBA" id="ARBA00023163"/>
    </source>
</evidence>
<evidence type="ECO:0000256" key="4">
    <source>
        <dbReference type="ARBA" id="ARBA00023125"/>
    </source>
</evidence>
<dbReference type="SMART" id="SM01134">
    <property type="entry name" value="DeoRC"/>
    <property type="match status" value="1"/>
</dbReference>
<dbReference type="PROSITE" id="PS00894">
    <property type="entry name" value="HTH_DEOR_1"/>
    <property type="match status" value="1"/>
</dbReference>
<dbReference type="InterPro" id="IPR018356">
    <property type="entry name" value="Tscrpt_reg_HTH_DeoR_CS"/>
</dbReference>
<name>A0A095X4R3_9FIRM</name>
<dbReference type="SUPFAM" id="SSF100950">
    <property type="entry name" value="NagB/RpiA/CoA transferase-like"/>
    <property type="match status" value="1"/>
</dbReference>
<evidence type="ECO:0000313" key="9">
    <source>
        <dbReference type="Proteomes" id="UP000029579"/>
    </source>
</evidence>
<dbReference type="InterPro" id="IPR036388">
    <property type="entry name" value="WH-like_DNA-bd_sf"/>
</dbReference>
<dbReference type="GO" id="GO:0003677">
    <property type="term" value="F:DNA binding"/>
    <property type="evidence" value="ECO:0007669"/>
    <property type="project" value="UniProtKB-KW"/>
</dbReference>
<dbReference type="InterPro" id="IPR001034">
    <property type="entry name" value="DeoR_HTH"/>
</dbReference>
<dbReference type="PROSITE" id="PS51000">
    <property type="entry name" value="HTH_DEOR_2"/>
    <property type="match status" value="1"/>
</dbReference>
<dbReference type="Proteomes" id="UP000029579">
    <property type="component" value="Unassembled WGS sequence"/>
</dbReference>
<dbReference type="InterPro" id="IPR050313">
    <property type="entry name" value="Carb_Metab_HTH_regulators"/>
</dbReference>
<keyword evidence="4" id="KW-0238">DNA-binding</keyword>
<evidence type="ECO:0000313" key="8">
    <source>
        <dbReference type="EMBL" id="KGF05100.1"/>
    </source>
</evidence>
<dbReference type="SUPFAM" id="SSF46785">
    <property type="entry name" value="Winged helix' DNA-binding domain"/>
    <property type="match status" value="1"/>
</dbReference>
<evidence type="ECO:0000256" key="1">
    <source>
        <dbReference type="ARBA" id="ARBA00021390"/>
    </source>
</evidence>
<dbReference type="Pfam" id="PF00455">
    <property type="entry name" value="DeoRC"/>
    <property type="match status" value="1"/>
</dbReference>
<keyword evidence="2" id="KW-0678">Repressor</keyword>
<evidence type="ECO:0000256" key="2">
    <source>
        <dbReference type="ARBA" id="ARBA00022491"/>
    </source>
</evidence>
<dbReference type="PANTHER" id="PTHR30363:SF4">
    <property type="entry name" value="GLYCEROL-3-PHOSPHATE REGULON REPRESSOR"/>
    <property type="match status" value="1"/>
</dbReference>
<dbReference type="EMBL" id="JRMW01000019">
    <property type="protein sequence ID" value="KGF05100.1"/>
    <property type="molecule type" value="Genomic_DNA"/>
</dbReference>